<evidence type="ECO:0000313" key="4">
    <source>
        <dbReference type="EMBL" id="ODV70694.1"/>
    </source>
</evidence>
<name>A0A1E4RTS7_CYBJN</name>
<dbReference type="AlphaFoldDB" id="A0A1E4RTS7"/>
<dbReference type="EMBL" id="KV453952">
    <property type="protein sequence ID" value="ODV70694.1"/>
    <property type="molecule type" value="Genomic_DNA"/>
</dbReference>
<dbReference type="PRINTS" id="PR00755">
    <property type="entry name" value="AFLATOXINBRP"/>
</dbReference>
<dbReference type="SUPFAM" id="SSF57701">
    <property type="entry name" value="Zn2/Cys6 DNA-binding domain"/>
    <property type="match status" value="1"/>
</dbReference>
<dbReference type="InterPro" id="IPR021858">
    <property type="entry name" value="Fun_TF"/>
</dbReference>
<comment type="subcellular location">
    <subcellularLocation>
        <location evidence="1">Nucleus</location>
    </subcellularLocation>
</comment>
<proteinExistence type="predicted"/>
<gene>
    <name evidence="4" type="ORF">CYBJADRAFT_170011</name>
</gene>
<protein>
    <recommendedName>
        <fullName evidence="3">Zn(2)-C6 fungal-type domain-containing protein</fullName>
    </recommendedName>
</protein>
<accession>A0A1E4RTS7</accession>
<dbReference type="Proteomes" id="UP000094389">
    <property type="component" value="Unassembled WGS sequence"/>
</dbReference>
<reference evidence="4 5" key="1">
    <citation type="journal article" date="2016" name="Proc. Natl. Acad. Sci. U.S.A.">
        <title>Comparative genomics of biotechnologically important yeasts.</title>
        <authorList>
            <person name="Riley R."/>
            <person name="Haridas S."/>
            <person name="Wolfe K.H."/>
            <person name="Lopes M.R."/>
            <person name="Hittinger C.T."/>
            <person name="Goeker M."/>
            <person name="Salamov A.A."/>
            <person name="Wisecaver J.H."/>
            <person name="Long T.M."/>
            <person name="Calvey C.H."/>
            <person name="Aerts A.L."/>
            <person name="Barry K.W."/>
            <person name="Choi C."/>
            <person name="Clum A."/>
            <person name="Coughlan A.Y."/>
            <person name="Deshpande S."/>
            <person name="Douglass A.P."/>
            <person name="Hanson S.J."/>
            <person name="Klenk H.-P."/>
            <person name="LaButti K.M."/>
            <person name="Lapidus A."/>
            <person name="Lindquist E.A."/>
            <person name="Lipzen A.M."/>
            <person name="Meier-Kolthoff J.P."/>
            <person name="Ohm R.A."/>
            <person name="Otillar R.P."/>
            <person name="Pangilinan J.L."/>
            <person name="Peng Y."/>
            <person name="Rokas A."/>
            <person name="Rosa C.A."/>
            <person name="Scheuner C."/>
            <person name="Sibirny A.A."/>
            <person name="Slot J.C."/>
            <person name="Stielow J.B."/>
            <person name="Sun H."/>
            <person name="Kurtzman C.P."/>
            <person name="Blackwell M."/>
            <person name="Grigoriev I.V."/>
            <person name="Jeffries T.W."/>
        </authorList>
    </citation>
    <scope>NUCLEOTIDE SEQUENCE [LARGE SCALE GENOMIC DNA]</scope>
    <source>
        <strain evidence="5">ATCC 18201 / CBS 1600 / BCRC 20928 / JCM 3617 / NBRC 0987 / NRRL Y-1542</strain>
    </source>
</reference>
<dbReference type="GO" id="GO:0000981">
    <property type="term" value="F:DNA-binding transcription factor activity, RNA polymerase II-specific"/>
    <property type="evidence" value="ECO:0007669"/>
    <property type="project" value="InterPro"/>
</dbReference>
<dbReference type="InterPro" id="IPR001138">
    <property type="entry name" value="Zn2Cys6_DnaBD"/>
</dbReference>
<dbReference type="OMA" id="FQGCIQP"/>
<dbReference type="GO" id="GO:0008270">
    <property type="term" value="F:zinc ion binding"/>
    <property type="evidence" value="ECO:0007669"/>
    <property type="project" value="InterPro"/>
</dbReference>
<sequence>MSKILKTPRFKGSGRSRSGCTNCKRRKKKCDEIKPICTGCYRRNLECKYLELERFESADKEDLTALISGVSSKELLGDDCSLLIGSWLDSDLSYMFPLHLETDIDEAVSQMELQVELQVDTLIRFPRDITRRDYKYLKYWVVEILPELSMLPSPTVANYYSNIYLRMALTEPAVLYCLICWGCRAKRGHSLDYQIRSEEYEALMSVIRDELTKMQADLTKKNFFSCFVCYMALVTMEISFGDTRMWSRYFNACFHMANKMPGCLKYLTNECYTEGWVLSQNFAYFDILASQTNENGTFYSISDYIDILSANNSDVAQLQSDPMQGCIRPMILLIGKIVSLLVEYNALKVSSDYLNPNCDRYSIVAEMLEKANNLDNEICFCKPDFTFLNNLTKEELEYHLTLFEAMQISTQLYLRQVIKNLPAVVPEVELLSMNLKEDMHVLIESQRFRKSLAFPMLQLGLCVSSAQDRKEVKEFFERLIKMCGYLSSYQSIWILIQKVWDLNSNGQVYVDWFRISKQMEWKLNLAR</sequence>
<dbReference type="PROSITE" id="PS50048">
    <property type="entry name" value="ZN2_CY6_FUNGAL_2"/>
    <property type="match status" value="1"/>
</dbReference>
<dbReference type="PANTHER" id="PTHR37534">
    <property type="entry name" value="TRANSCRIPTIONAL ACTIVATOR PROTEIN UGA3"/>
    <property type="match status" value="1"/>
</dbReference>
<dbReference type="PROSITE" id="PS00463">
    <property type="entry name" value="ZN2_CY6_FUNGAL_1"/>
    <property type="match status" value="1"/>
</dbReference>
<dbReference type="Pfam" id="PF00172">
    <property type="entry name" value="Zn_clus"/>
    <property type="match status" value="1"/>
</dbReference>
<evidence type="ECO:0000259" key="3">
    <source>
        <dbReference type="PROSITE" id="PS50048"/>
    </source>
</evidence>
<evidence type="ECO:0000256" key="2">
    <source>
        <dbReference type="ARBA" id="ARBA00023242"/>
    </source>
</evidence>
<keyword evidence="5" id="KW-1185">Reference proteome</keyword>
<dbReference type="Pfam" id="PF11951">
    <property type="entry name" value="Fungal_trans_2"/>
    <property type="match status" value="1"/>
</dbReference>
<dbReference type="Gene3D" id="4.10.240.10">
    <property type="entry name" value="Zn(2)-C6 fungal-type DNA-binding domain"/>
    <property type="match status" value="1"/>
</dbReference>
<dbReference type="STRING" id="983966.A0A1E4RTS7"/>
<organism evidence="4 5">
    <name type="scientific">Cyberlindnera jadinii (strain ATCC 18201 / CBS 1600 / BCRC 20928 / JCM 3617 / NBRC 0987 / NRRL Y-1542)</name>
    <name type="common">Torula yeast</name>
    <name type="synonym">Candida utilis</name>
    <dbReference type="NCBI Taxonomy" id="983966"/>
    <lineage>
        <taxon>Eukaryota</taxon>
        <taxon>Fungi</taxon>
        <taxon>Dikarya</taxon>
        <taxon>Ascomycota</taxon>
        <taxon>Saccharomycotina</taxon>
        <taxon>Saccharomycetes</taxon>
        <taxon>Phaffomycetales</taxon>
        <taxon>Phaffomycetaceae</taxon>
        <taxon>Cyberlindnera</taxon>
    </lineage>
</organism>
<dbReference type="GO" id="GO:0045944">
    <property type="term" value="P:positive regulation of transcription by RNA polymerase II"/>
    <property type="evidence" value="ECO:0007669"/>
    <property type="project" value="TreeGrafter"/>
</dbReference>
<dbReference type="CDD" id="cd00067">
    <property type="entry name" value="GAL4"/>
    <property type="match status" value="1"/>
</dbReference>
<dbReference type="SMART" id="SM00066">
    <property type="entry name" value="GAL4"/>
    <property type="match status" value="1"/>
</dbReference>
<evidence type="ECO:0000256" key="1">
    <source>
        <dbReference type="ARBA" id="ARBA00004123"/>
    </source>
</evidence>
<dbReference type="PANTHER" id="PTHR37534:SF7">
    <property type="entry name" value="TRANSCRIPTIONAL ACTIVATOR PROTEIN UGA3"/>
    <property type="match status" value="1"/>
</dbReference>
<dbReference type="GeneID" id="30990423"/>
<keyword evidence="2" id="KW-0539">Nucleus</keyword>
<dbReference type="InterPro" id="IPR036864">
    <property type="entry name" value="Zn2-C6_fun-type_DNA-bd_sf"/>
</dbReference>
<dbReference type="GO" id="GO:0000976">
    <property type="term" value="F:transcription cis-regulatory region binding"/>
    <property type="evidence" value="ECO:0007669"/>
    <property type="project" value="TreeGrafter"/>
</dbReference>
<feature type="domain" description="Zn(2)-C6 fungal-type" evidence="3">
    <location>
        <begin position="19"/>
        <end position="49"/>
    </location>
</feature>
<evidence type="ECO:0000313" key="5">
    <source>
        <dbReference type="Proteomes" id="UP000094389"/>
    </source>
</evidence>
<dbReference type="GO" id="GO:0005634">
    <property type="term" value="C:nucleus"/>
    <property type="evidence" value="ECO:0007669"/>
    <property type="project" value="UniProtKB-SubCell"/>
</dbReference>
<dbReference type="RefSeq" id="XP_020067733.1">
    <property type="nucleotide sequence ID" value="XM_020216027.1"/>
</dbReference>
<dbReference type="OrthoDB" id="5419315at2759"/>